<accession>A0A5A7P5L8</accession>
<evidence type="ECO:0000313" key="1">
    <source>
        <dbReference type="EMBL" id="GER27977.1"/>
    </source>
</evidence>
<keyword evidence="2" id="KW-1185">Reference proteome</keyword>
<proteinExistence type="predicted"/>
<protein>
    <submittedName>
        <fullName evidence="1">Zinc finger</fullName>
    </submittedName>
</protein>
<organism evidence="1 2">
    <name type="scientific">Striga asiatica</name>
    <name type="common">Asiatic witchweed</name>
    <name type="synonym">Buchnera asiatica</name>
    <dbReference type="NCBI Taxonomy" id="4170"/>
    <lineage>
        <taxon>Eukaryota</taxon>
        <taxon>Viridiplantae</taxon>
        <taxon>Streptophyta</taxon>
        <taxon>Embryophyta</taxon>
        <taxon>Tracheophyta</taxon>
        <taxon>Spermatophyta</taxon>
        <taxon>Magnoliopsida</taxon>
        <taxon>eudicotyledons</taxon>
        <taxon>Gunneridae</taxon>
        <taxon>Pentapetalae</taxon>
        <taxon>asterids</taxon>
        <taxon>lamiids</taxon>
        <taxon>Lamiales</taxon>
        <taxon>Orobanchaceae</taxon>
        <taxon>Buchnereae</taxon>
        <taxon>Striga</taxon>
    </lineage>
</organism>
<dbReference type="AlphaFoldDB" id="A0A5A7P5L8"/>
<dbReference type="EMBL" id="BKCP01002224">
    <property type="protein sequence ID" value="GER27977.1"/>
    <property type="molecule type" value="Genomic_DNA"/>
</dbReference>
<dbReference type="Proteomes" id="UP000325081">
    <property type="component" value="Unassembled WGS sequence"/>
</dbReference>
<reference evidence="2" key="1">
    <citation type="journal article" date="2019" name="Curr. Biol.">
        <title>Genome Sequence of Striga asiatica Provides Insight into the Evolution of Plant Parasitism.</title>
        <authorList>
            <person name="Yoshida S."/>
            <person name="Kim S."/>
            <person name="Wafula E.K."/>
            <person name="Tanskanen J."/>
            <person name="Kim Y.M."/>
            <person name="Honaas L."/>
            <person name="Yang Z."/>
            <person name="Spallek T."/>
            <person name="Conn C.E."/>
            <person name="Ichihashi Y."/>
            <person name="Cheong K."/>
            <person name="Cui S."/>
            <person name="Der J.P."/>
            <person name="Gundlach H."/>
            <person name="Jiao Y."/>
            <person name="Hori C."/>
            <person name="Ishida J.K."/>
            <person name="Kasahara H."/>
            <person name="Kiba T."/>
            <person name="Kim M.S."/>
            <person name="Koo N."/>
            <person name="Laohavisit A."/>
            <person name="Lee Y.H."/>
            <person name="Lumba S."/>
            <person name="McCourt P."/>
            <person name="Mortimer J.C."/>
            <person name="Mutuku J.M."/>
            <person name="Nomura T."/>
            <person name="Sasaki-Sekimoto Y."/>
            <person name="Seto Y."/>
            <person name="Wang Y."/>
            <person name="Wakatake T."/>
            <person name="Sakakibara H."/>
            <person name="Demura T."/>
            <person name="Yamaguchi S."/>
            <person name="Yoneyama K."/>
            <person name="Manabe R.I."/>
            <person name="Nelson D.C."/>
            <person name="Schulman A.H."/>
            <person name="Timko M.P."/>
            <person name="dePamphilis C.W."/>
            <person name="Choi D."/>
            <person name="Shirasu K."/>
        </authorList>
    </citation>
    <scope>NUCLEOTIDE SEQUENCE [LARGE SCALE GENOMIC DNA]</scope>
    <source>
        <strain evidence="2">cv. UVA1</strain>
    </source>
</reference>
<comment type="caution">
    <text evidence="1">The sequence shown here is derived from an EMBL/GenBank/DDBJ whole genome shotgun (WGS) entry which is preliminary data.</text>
</comment>
<sequence>MAQQITSIFQRNFRRFNPQTTQSHQKYTFHFFKPPPISSSPLPSENTHTRINLLETQLLTRTIHQPQHPINLLASRMIPIPRHKSRHSVLLHLHPRPPGLLHHTPPPHQPPHPSRLFPPPTTRIHIRQRDVGPTALRWDPRPRSPAWLHAPRTPMKVTESGRRPASGILSNNSMASRLNPCSAYPLIIAVHETISSFRVSEKTFAASKMQPHFEYMFMRELGIMAVWSRPTDKTYAWSCFPWSRIAMLPQTLSTLERANSVGLGPSFLICEKSSKASSAWPN</sequence>
<evidence type="ECO:0000313" key="2">
    <source>
        <dbReference type="Proteomes" id="UP000325081"/>
    </source>
</evidence>
<name>A0A5A7P5L8_STRAF</name>
<gene>
    <name evidence="1" type="ORF">STAS_03735</name>
</gene>